<evidence type="ECO:0000313" key="3">
    <source>
        <dbReference type="Proteomes" id="UP000024635"/>
    </source>
</evidence>
<organism evidence="2 3">
    <name type="scientific">Ancylostoma ceylanicum</name>
    <dbReference type="NCBI Taxonomy" id="53326"/>
    <lineage>
        <taxon>Eukaryota</taxon>
        <taxon>Metazoa</taxon>
        <taxon>Ecdysozoa</taxon>
        <taxon>Nematoda</taxon>
        <taxon>Chromadorea</taxon>
        <taxon>Rhabditida</taxon>
        <taxon>Rhabditina</taxon>
        <taxon>Rhabditomorpha</taxon>
        <taxon>Strongyloidea</taxon>
        <taxon>Ancylostomatidae</taxon>
        <taxon>Ancylostomatinae</taxon>
        <taxon>Ancylostoma</taxon>
    </lineage>
</organism>
<name>A0A016UT57_9BILA</name>
<dbReference type="OrthoDB" id="5822988at2759"/>
<dbReference type="Proteomes" id="UP000024635">
    <property type="component" value="Unassembled WGS sequence"/>
</dbReference>
<dbReference type="AlphaFoldDB" id="A0A016UT57"/>
<evidence type="ECO:0008006" key="4">
    <source>
        <dbReference type="Google" id="ProtNLM"/>
    </source>
</evidence>
<feature type="coiled-coil region" evidence="1">
    <location>
        <begin position="156"/>
        <end position="183"/>
    </location>
</feature>
<keyword evidence="3" id="KW-1185">Reference proteome</keyword>
<proteinExistence type="predicted"/>
<comment type="caution">
    <text evidence="2">The sequence shown here is derived from an EMBL/GenBank/DDBJ whole genome shotgun (WGS) entry which is preliminary data.</text>
</comment>
<keyword evidence="1" id="KW-0175">Coiled coil</keyword>
<sequence>MHSEIENKPCCSDQWNHFGHPNSVSDTLYMASSNKRKPAASPSPKQRRFGDKIALHHCNDEKKFPRRKSVRVVDAKSKFTTRKRKVSSPSQKENQYAVAFIPKCESSHSYIEDNSVCPEIPLPHGVKNLQLPEVKMVGRLSALRCQPRLTDERVDADVYAKRHEKLEKEEKQLLRRDRIWQNEVRYRSRLLRIQQTPPPFRDFRIVVMRKPRVIK</sequence>
<protein>
    <recommendedName>
        <fullName evidence="4">PEHE domain-containing protein</fullName>
    </recommendedName>
</protein>
<gene>
    <name evidence="2" type="primary">Acey_s0027.g1603</name>
    <name evidence="2" type="ORF">Y032_0027g1603</name>
</gene>
<reference evidence="3" key="1">
    <citation type="journal article" date="2015" name="Nat. Genet.">
        <title>The genome and transcriptome of the zoonotic hookworm Ancylostoma ceylanicum identify infection-specific gene families.</title>
        <authorList>
            <person name="Schwarz E.M."/>
            <person name="Hu Y."/>
            <person name="Antoshechkin I."/>
            <person name="Miller M.M."/>
            <person name="Sternberg P.W."/>
            <person name="Aroian R.V."/>
        </authorList>
    </citation>
    <scope>NUCLEOTIDE SEQUENCE</scope>
    <source>
        <strain evidence="3">HY135</strain>
    </source>
</reference>
<dbReference type="EMBL" id="JARK01001363">
    <property type="protein sequence ID" value="EYC18594.1"/>
    <property type="molecule type" value="Genomic_DNA"/>
</dbReference>
<accession>A0A016UT57</accession>
<evidence type="ECO:0000256" key="1">
    <source>
        <dbReference type="SAM" id="Coils"/>
    </source>
</evidence>
<dbReference type="STRING" id="53326.A0A016UT57"/>
<evidence type="ECO:0000313" key="2">
    <source>
        <dbReference type="EMBL" id="EYC18594.1"/>
    </source>
</evidence>